<dbReference type="Proteomes" id="UP000243081">
    <property type="component" value="Unassembled WGS sequence"/>
</dbReference>
<protein>
    <submittedName>
        <fullName evidence="1">Uncharacterized protein</fullName>
    </submittedName>
</protein>
<dbReference type="EMBL" id="LUKN01000200">
    <property type="protein sequence ID" value="OAR05007.1"/>
    <property type="molecule type" value="Genomic_DNA"/>
</dbReference>
<organism evidence="1 2">
    <name type="scientific">Cordyceps confragosa</name>
    <name type="common">Lecanicillium lecanii</name>
    <dbReference type="NCBI Taxonomy" id="2714763"/>
    <lineage>
        <taxon>Eukaryota</taxon>
        <taxon>Fungi</taxon>
        <taxon>Dikarya</taxon>
        <taxon>Ascomycota</taxon>
        <taxon>Pezizomycotina</taxon>
        <taxon>Sordariomycetes</taxon>
        <taxon>Hypocreomycetidae</taxon>
        <taxon>Hypocreales</taxon>
        <taxon>Cordycipitaceae</taxon>
        <taxon>Akanthomyces</taxon>
    </lineage>
</organism>
<accession>A0A179IQP3</accession>
<comment type="caution">
    <text evidence="1">The sequence shown here is derived from an EMBL/GenBank/DDBJ whole genome shotgun (WGS) entry which is preliminary data.</text>
</comment>
<dbReference type="OrthoDB" id="5370773at2759"/>
<dbReference type="Gene3D" id="2.60.120.10">
    <property type="entry name" value="Jelly Rolls"/>
    <property type="match status" value="1"/>
</dbReference>
<reference evidence="1 2" key="1">
    <citation type="submission" date="2016-03" db="EMBL/GenBank/DDBJ databases">
        <title>Fine-scale spatial genetic structure of a fungal parasite of coffee scale insects.</title>
        <authorList>
            <person name="Jackson D."/>
            <person name="Zemenick K.A."/>
            <person name="Malloure B."/>
            <person name="Quandt C.A."/>
            <person name="James T.Y."/>
        </authorList>
    </citation>
    <scope>NUCLEOTIDE SEQUENCE [LARGE SCALE GENOMIC DNA]</scope>
    <source>
        <strain evidence="1 2">UM487</strain>
    </source>
</reference>
<feature type="non-terminal residue" evidence="1">
    <location>
        <position position="1"/>
    </location>
</feature>
<evidence type="ECO:0000313" key="1">
    <source>
        <dbReference type="EMBL" id="OAR05007.1"/>
    </source>
</evidence>
<gene>
    <name evidence="1" type="ORF">LLEC1_02755</name>
</gene>
<evidence type="ECO:0000313" key="2">
    <source>
        <dbReference type="Proteomes" id="UP000243081"/>
    </source>
</evidence>
<feature type="non-terminal residue" evidence="1">
    <location>
        <position position="165"/>
    </location>
</feature>
<proteinExistence type="predicted"/>
<dbReference type="InterPro" id="IPR014710">
    <property type="entry name" value="RmlC-like_jellyroll"/>
</dbReference>
<sequence>RLGFTGHTPPGAESAANCTSKTLTVDRAADFVRPYVLPWFHGRPVMLPKTQTITFSTTADSSGGALSLLQHGGREATWLNARPHAFTALAVVSSFGARAMILMPRAAGNKGLDWHSCTNKLSTESTKPYFVANYGPKFYHGTSTRSFSRFRRSATRTITTFSWAL</sequence>
<name>A0A179IQP3_CORDF</name>
<dbReference type="AlphaFoldDB" id="A0A179IQP3"/>
<keyword evidence="2" id="KW-1185">Reference proteome</keyword>